<dbReference type="Gene3D" id="3.30.420.10">
    <property type="entry name" value="Ribonuclease H-like superfamily/Ribonuclease H"/>
    <property type="match status" value="1"/>
</dbReference>
<dbReference type="Pfam" id="PF03564">
    <property type="entry name" value="DUF1759"/>
    <property type="match status" value="1"/>
</dbReference>
<dbReference type="InterPro" id="IPR005312">
    <property type="entry name" value="DUF1759"/>
</dbReference>
<dbReference type="GO" id="GO:0015074">
    <property type="term" value="P:DNA integration"/>
    <property type="evidence" value="ECO:0007669"/>
    <property type="project" value="InterPro"/>
</dbReference>
<dbReference type="InterPro" id="IPR001584">
    <property type="entry name" value="Integrase_cat-core"/>
</dbReference>
<dbReference type="GO" id="GO:0003676">
    <property type="term" value="F:nucleic acid binding"/>
    <property type="evidence" value="ECO:0007669"/>
    <property type="project" value="InterPro"/>
</dbReference>
<dbReference type="InterPro" id="IPR036397">
    <property type="entry name" value="RNaseH_sf"/>
</dbReference>
<proteinExistence type="predicted"/>
<gene>
    <name evidence="2" type="ORF">V9T40_013719</name>
</gene>
<feature type="domain" description="Integrase catalytic" evidence="1">
    <location>
        <begin position="1425"/>
        <end position="1608"/>
    </location>
</feature>
<dbReference type="PANTHER" id="PTHR47331">
    <property type="entry name" value="PHD-TYPE DOMAIN-CONTAINING PROTEIN"/>
    <property type="match status" value="1"/>
</dbReference>
<dbReference type="InterPro" id="IPR012337">
    <property type="entry name" value="RNaseH-like_sf"/>
</dbReference>
<evidence type="ECO:0000313" key="2">
    <source>
        <dbReference type="EMBL" id="KAK7582274.1"/>
    </source>
</evidence>
<dbReference type="Pfam" id="PF18701">
    <property type="entry name" value="DUF5641"/>
    <property type="match status" value="1"/>
</dbReference>
<dbReference type="InterPro" id="IPR008042">
    <property type="entry name" value="Retrotrans_Pao"/>
</dbReference>
<name>A0AAN9TD69_9HEMI</name>
<dbReference type="PROSITE" id="PS50994">
    <property type="entry name" value="INTEGRASE"/>
    <property type="match status" value="1"/>
</dbReference>
<keyword evidence="3" id="KW-1185">Reference proteome</keyword>
<reference evidence="2 3" key="1">
    <citation type="submission" date="2024-03" db="EMBL/GenBank/DDBJ databases">
        <title>Adaptation during the transition from Ophiocordyceps entomopathogen to insect associate is accompanied by gene loss and intensified selection.</title>
        <authorList>
            <person name="Ward C.M."/>
            <person name="Onetto C.A."/>
            <person name="Borneman A.R."/>
        </authorList>
    </citation>
    <scope>NUCLEOTIDE SEQUENCE [LARGE SCALE GENOMIC DNA]</scope>
    <source>
        <strain evidence="2">AWRI1</strain>
        <tissue evidence="2">Single Adult Female</tissue>
    </source>
</reference>
<dbReference type="Proteomes" id="UP001367676">
    <property type="component" value="Unassembled WGS sequence"/>
</dbReference>
<evidence type="ECO:0000313" key="3">
    <source>
        <dbReference type="Proteomes" id="UP001367676"/>
    </source>
</evidence>
<protein>
    <recommendedName>
        <fullName evidence="1">Integrase catalytic domain-containing protein</fullName>
    </recommendedName>
</protein>
<dbReference type="GO" id="GO:0042575">
    <property type="term" value="C:DNA polymerase complex"/>
    <property type="evidence" value="ECO:0007669"/>
    <property type="project" value="UniProtKB-ARBA"/>
</dbReference>
<dbReference type="InterPro" id="IPR043502">
    <property type="entry name" value="DNA/RNA_pol_sf"/>
</dbReference>
<dbReference type="PANTHER" id="PTHR47331:SF1">
    <property type="entry name" value="GAG-LIKE PROTEIN"/>
    <property type="match status" value="1"/>
</dbReference>
<dbReference type="SUPFAM" id="SSF56672">
    <property type="entry name" value="DNA/RNA polymerases"/>
    <property type="match status" value="1"/>
</dbReference>
<dbReference type="GO" id="GO:0071897">
    <property type="term" value="P:DNA biosynthetic process"/>
    <property type="evidence" value="ECO:0007669"/>
    <property type="project" value="UniProtKB-ARBA"/>
</dbReference>
<dbReference type="SUPFAM" id="SSF53098">
    <property type="entry name" value="Ribonuclease H-like"/>
    <property type="match status" value="1"/>
</dbReference>
<evidence type="ECO:0000259" key="1">
    <source>
        <dbReference type="PROSITE" id="PS50994"/>
    </source>
</evidence>
<sequence>MASLSDRELRVIKRTFTKVRDEIDELLLCKLDSEVLTQIEVLFEGNLKFNMEKYDQTAHDFYLVIDETDKDDLELEKTVMKDHSDLRKSYSLMQAKVKKAVSLVRGEASRQSIIPPMSGTTVESRASEQPKLKKIEIPEFDGDLSKFFNFKALFVNLVHSNSDFSNVQKLFYLKQALVGKAAIVLQDCDLAEDAYPEAWAYFLDRYESKRAIVRNFFLKLSSLQQIRSETGIREILDQTMAIIRGLKVAGETVNDTFSRYISFLVASKLDPGTAKDWDNHTCSASEYPKFEELFKFLQGRTFVIDERGADRPKENRDRFEANSSRFSAPKKAFLASTSLSSAKAKCPMCSNLHFLNQCEQFKAMNAHRRYDFAKSNRLCLVCFSGQHTAASCTSKVKCNCGKPHHYLLHFEFKNSSGPAEKNGTEVPAKAADGKEMAPKKVYTATTGQHELEQEVIVLPSAIVRFECGGNVGTIRALVDNCSQATLVSDRLVKKHKLPTGSFEGSAISGVSPGVVSPNQFLELSLISRTQVFSIDVVAEVVPPESMNYELHTILDKSELERLSKYQLADPALVKKPVRITDVDMIIGAKYVGKCLTGEKLEVNDLILLASKFGWLVSGKLKCEKTTQKRFTGLTLKTLENDLKTYFAMEHVGSSEVVPAKSIGQFEKHFLETHKFAVDGKFNLRLPFSVEKSKIANNRRLALKSLFRLETTLEPGLKAEYVKFMREYEALGHMSLVNPTDEPHYCIPHRAVVREESSTTPVRVVFNASSRIKGEISLNEGLMVGPQIQRELFDILISVRSYRFVFSADIEKMYRMMWIDEQDRNMQRIFWRESPDEPVREYQLNTVTYGTASASFLATQCLEVVAREIEGSYPEAAQIIRQNFYMDDLIAGGNDLRQVCRDRQVIHDALLAHGFKLRKYCANHVSILAGVAPELIVNGSNVELVENVAMLGVVWSPGSDKFCIKLNLKLETMGATVTKRLMMSYLARTFDPLGLISPVCLRGKLMIQTLWQMGLDWDVPVSVEVADGFREYLLDLSKMAKFTIPRYCCFPGSKTQLVGFCDASAKAYCAVLYVRNLVDGVVKSCRLICAKTRVAPTKELTIPKLELSSALLLAQLLDRVRKTLDIELVNCFLFTDATIVLCWLSQPPDEWKTFVSNRVEKIKNLVPYDHWFYVHTSQNPADLATRGLSVAEFLDSPEWLQGPSFLKNSEISSNPIPNLDLEQALEKRKKKVFGIRRVEAPDLFIDKFSSFSRMLRVLAYVIRFSDRHRKFKQDIVVSAAELDNSLIFALKMVQRFYFLGDVDRLSRNLALKADSKLLPLAPFLDDCSILRVGGRLNHSNLSESQKHPIILPAKAQFTRALLRWVHERYFHANRRFLLGYLSSRYWIVGGCSNLVKFVVHSCVQCARYKGETASQLMGQLPPFRVNVSRPFTHTGVDLAGPFQCKCVAHRTTRYYKVYMAIFVCMTVKCVHIEVVTDLSTAKFIEALQRFIARRGAPRKMYSDNATNFVGTRNLVVLNQAEVESFSASEGISWSMIPARSPHFGGVWESAVRSAKYHIARVTDGAVLSYDEYCTLFTRVEAILNSRPLCTSIDQGQEVITPAHFLIGQSLNAVPELESDCATKPLSGRLLEMNKRLRSFWQVWKADYLTQLQRRYKWQRPRPNLEVGQVVLIRDEAPPYQWPLAVVSRVYPDEEGYVRVVDVKTAGSLFKRAITKIVPLPIDVTPDPLKGKMVQSLREAVSMRIEGHPKSNCR</sequence>
<dbReference type="EMBL" id="JBBCAQ010000033">
    <property type="protein sequence ID" value="KAK7582274.1"/>
    <property type="molecule type" value="Genomic_DNA"/>
</dbReference>
<organism evidence="2 3">
    <name type="scientific">Parthenolecanium corni</name>
    <dbReference type="NCBI Taxonomy" id="536013"/>
    <lineage>
        <taxon>Eukaryota</taxon>
        <taxon>Metazoa</taxon>
        <taxon>Ecdysozoa</taxon>
        <taxon>Arthropoda</taxon>
        <taxon>Hexapoda</taxon>
        <taxon>Insecta</taxon>
        <taxon>Pterygota</taxon>
        <taxon>Neoptera</taxon>
        <taxon>Paraneoptera</taxon>
        <taxon>Hemiptera</taxon>
        <taxon>Sternorrhyncha</taxon>
        <taxon>Coccoidea</taxon>
        <taxon>Coccidae</taxon>
        <taxon>Parthenolecanium</taxon>
    </lineage>
</organism>
<accession>A0AAN9TD69</accession>
<dbReference type="Pfam" id="PF05380">
    <property type="entry name" value="Peptidase_A17"/>
    <property type="match status" value="1"/>
</dbReference>
<dbReference type="InterPro" id="IPR040676">
    <property type="entry name" value="DUF5641"/>
</dbReference>
<comment type="caution">
    <text evidence="2">The sequence shown here is derived from an EMBL/GenBank/DDBJ whole genome shotgun (WGS) entry which is preliminary data.</text>
</comment>